<feature type="domain" description="VWFD" evidence="4">
    <location>
        <begin position="82"/>
        <end position="263"/>
    </location>
</feature>
<keyword evidence="3" id="KW-0325">Glycoprotein</keyword>
<dbReference type="PANTHER" id="PTHR11339">
    <property type="entry name" value="EXTRACELLULAR MATRIX GLYCOPROTEIN RELATED"/>
    <property type="match status" value="1"/>
</dbReference>
<organism evidence="5 6">
    <name type="scientific">Aldrovandia affinis</name>
    <dbReference type="NCBI Taxonomy" id="143900"/>
    <lineage>
        <taxon>Eukaryota</taxon>
        <taxon>Metazoa</taxon>
        <taxon>Chordata</taxon>
        <taxon>Craniata</taxon>
        <taxon>Vertebrata</taxon>
        <taxon>Euteleostomi</taxon>
        <taxon>Actinopterygii</taxon>
        <taxon>Neopterygii</taxon>
        <taxon>Teleostei</taxon>
        <taxon>Notacanthiformes</taxon>
        <taxon>Halosauridae</taxon>
        <taxon>Aldrovandia</taxon>
    </lineage>
</organism>
<dbReference type="CDD" id="cd19941">
    <property type="entry name" value="TIL"/>
    <property type="match status" value="6"/>
</dbReference>
<dbReference type="GO" id="GO:0005615">
    <property type="term" value="C:extracellular space"/>
    <property type="evidence" value="ECO:0007669"/>
    <property type="project" value="TreeGrafter"/>
</dbReference>
<dbReference type="Proteomes" id="UP001221898">
    <property type="component" value="Unassembled WGS sequence"/>
</dbReference>
<feature type="domain" description="VWFD" evidence="4">
    <location>
        <begin position="1661"/>
        <end position="1841"/>
    </location>
</feature>
<dbReference type="SUPFAM" id="SSF57567">
    <property type="entry name" value="Serine protease inhibitors"/>
    <property type="match status" value="6"/>
</dbReference>
<proteinExistence type="predicted"/>
<dbReference type="InterPro" id="IPR025615">
    <property type="entry name" value="TILa_dom"/>
</dbReference>
<dbReference type="Pfam" id="PF00094">
    <property type="entry name" value="VWD"/>
    <property type="match status" value="6"/>
</dbReference>
<dbReference type="FunFam" id="2.10.25.10:FF:000055">
    <property type="entry name" value="alpha-tectorin isoform X1"/>
    <property type="match status" value="5"/>
</dbReference>
<dbReference type="InterPro" id="IPR014853">
    <property type="entry name" value="VWF/SSPO/ZAN-like_Cys-rich_dom"/>
</dbReference>
<dbReference type="EMBL" id="JAINUG010000271">
    <property type="protein sequence ID" value="KAJ8384468.1"/>
    <property type="molecule type" value="Genomic_DNA"/>
</dbReference>
<dbReference type="PANTHER" id="PTHR11339:SF244">
    <property type="entry name" value="IGGFC-BINDING PROTEIN"/>
    <property type="match status" value="1"/>
</dbReference>
<dbReference type="InterPro" id="IPR002919">
    <property type="entry name" value="TIL_dom"/>
</dbReference>
<dbReference type="SMART" id="SM00214">
    <property type="entry name" value="VWC"/>
    <property type="match status" value="4"/>
</dbReference>
<accession>A0AAD7RHW4</accession>
<dbReference type="GO" id="GO:0031012">
    <property type="term" value="C:extracellular matrix"/>
    <property type="evidence" value="ECO:0007669"/>
    <property type="project" value="TreeGrafter"/>
</dbReference>
<dbReference type="SMART" id="SM00215">
    <property type="entry name" value="VWC_out"/>
    <property type="match status" value="2"/>
</dbReference>
<dbReference type="Gene3D" id="2.10.25.10">
    <property type="entry name" value="Laminin"/>
    <property type="match status" value="6"/>
</dbReference>
<keyword evidence="1" id="KW-0677">Repeat</keyword>
<feature type="domain" description="VWFD" evidence="4">
    <location>
        <begin position="882"/>
        <end position="1062"/>
    </location>
</feature>
<reference evidence="5" key="1">
    <citation type="journal article" date="2023" name="Science">
        <title>Genome structures resolve the early diversification of teleost fishes.</title>
        <authorList>
            <person name="Parey E."/>
            <person name="Louis A."/>
            <person name="Montfort J."/>
            <person name="Bouchez O."/>
            <person name="Roques C."/>
            <person name="Iampietro C."/>
            <person name="Lluch J."/>
            <person name="Castinel A."/>
            <person name="Donnadieu C."/>
            <person name="Desvignes T."/>
            <person name="Floi Bucao C."/>
            <person name="Jouanno E."/>
            <person name="Wen M."/>
            <person name="Mejri S."/>
            <person name="Dirks R."/>
            <person name="Jansen H."/>
            <person name="Henkel C."/>
            <person name="Chen W.J."/>
            <person name="Zahm M."/>
            <person name="Cabau C."/>
            <person name="Klopp C."/>
            <person name="Thompson A.W."/>
            <person name="Robinson-Rechavi M."/>
            <person name="Braasch I."/>
            <person name="Lecointre G."/>
            <person name="Bobe J."/>
            <person name="Postlethwait J.H."/>
            <person name="Berthelot C."/>
            <person name="Roest Crollius H."/>
            <person name="Guiguen Y."/>
        </authorList>
    </citation>
    <scope>NUCLEOTIDE SEQUENCE</scope>
    <source>
        <strain evidence="5">NC1722</strain>
    </source>
</reference>
<gene>
    <name evidence="5" type="ORF">AAFF_G00204890</name>
</gene>
<dbReference type="InterPro" id="IPR001007">
    <property type="entry name" value="VWF_dom"/>
</dbReference>
<feature type="domain" description="VWFD" evidence="4">
    <location>
        <begin position="1274"/>
        <end position="1453"/>
    </location>
</feature>
<dbReference type="SMART" id="SM00832">
    <property type="entry name" value="C8"/>
    <property type="match status" value="5"/>
</dbReference>
<dbReference type="Pfam" id="PF01826">
    <property type="entry name" value="TIL"/>
    <property type="match status" value="6"/>
</dbReference>
<dbReference type="InterPro" id="IPR036084">
    <property type="entry name" value="Ser_inhib-like_sf"/>
</dbReference>
<name>A0AAD7RHW4_9TELE</name>
<feature type="domain" description="VWFD" evidence="4">
    <location>
        <begin position="474"/>
        <end position="652"/>
    </location>
</feature>
<feature type="domain" description="VWFD" evidence="4">
    <location>
        <begin position="2049"/>
        <end position="2221"/>
    </location>
</feature>
<keyword evidence="6" id="KW-1185">Reference proteome</keyword>
<evidence type="ECO:0000313" key="5">
    <source>
        <dbReference type="EMBL" id="KAJ8384468.1"/>
    </source>
</evidence>
<evidence type="ECO:0000256" key="1">
    <source>
        <dbReference type="ARBA" id="ARBA00022737"/>
    </source>
</evidence>
<dbReference type="SMART" id="SM00216">
    <property type="entry name" value="VWD"/>
    <property type="match status" value="6"/>
</dbReference>
<comment type="caution">
    <text evidence="5">The sequence shown here is derived from an EMBL/GenBank/DDBJ whole genome shotgun (WGS) entry which is preliminary data.</text>
</comment>
<evidence type="ECO:0000313" key="6">
    <source>
        <dbReference type="Proteomes" id="UP001221898"/>
    </source>
</evidence>
<dbReference type="Pfam" id="PF12714">
    <property type="entry name" value="TILa"/>
    <property type="match status" value="4"/>
</dbReference>
<evidence type="ECO:0000256" key="2">
    <source>
        <dbReference type="ARBA" id="ARBA00023157"/>
    </source>
</evidence>
<keyword evidence="2" id="KW-1015">Disulfide bond</keyword>
<protein>
    <recommendedName>
        <fullName evidence="4">VWFD domain-containing protein</fullName>
    </recommendedName>
</protein>
<evidence type="ECO:0000259" key="4">
    <source>
        <dbReference type="PROSITE" id="PS51233"/>
    </source>
</evidence>
<dbReference type="PROSITE" id="PS51233">
    <property type="entry name" value="VWFD"/>
    <property type="match status" value="6"/>
</dbReference>
<dbReference type="Pfam" id="PF08742">
    <property type="entry name" value="C8"/>
    <property type="match status" value="5"/>
</dbReference>
<evidence type="ECO:0000256" key="3">
    <source>
        <dbReference type="ARBA" id="ARBA00023180"/>
    </source>
</evidence>
<dbReference type="InterPro" id="IPR050780">
    <property type="entry name" value="Mucin_vWF_Thrombospondin_sf"/>
</dbReference>
<sequence length="2221" mass="241736">MEAYADACQAAGAQVGKNWRTLAGCSMNCPANSHYESCGTACPASCGDLDPLCKKFCVEGCQCDKGFILSGDKCVHKSSCGCIHEGSGDPHYQTFDGKRFDFQGTCTYYLSKLAKTADPSLVPFEVRVQNQNRGRNKAVSYTKTVEITVYGNTIVLSKESPGKVLLNNEYMNLPFEVEEGKLSIFRSGYFGVVKTDFGLTLKFNWDSNVKLTLPSSYSGEVGGLCGNWNGNQNDDIVTPDNSPAKTPAIFGNSWKVRDDPGCSSDCSGKCPKCDSTLISHYQKKELCGTITEHSGPFKLCHGKVDPKQYFDDCVYDMCMYHGHASSLCSALSAYTAACQDALVHVAVWRSDTFCSSSCKANSHYEVCATGCPQTCSDLSAPPSCEGSPCAEGCVCDDGFMLSDGECVPLAECGCARGGRYYKMGQVFFPEGLCKQRCVCQEGGEVQCKQGFSCGPNEKCQVKDGVQACFPDGTATCSVFGAARYHSFDSRSFNLIGDCVYKMAEVIQMDEKIYFSVSVHQESIAGVIAVTRSVEIQVYEYKISLFPGVTWEATVDAIKMNLPLSLNDEKVKAYQSGFNIIVETDFGLKVSYDSASGTIIEVPSTYKGAMGGLCGNYNGNAADDFMLPNRVQAPSVEKFAEAWILIQEGVQCQTGCGSQCPVPDKPKKPEAEKACSILISKEGPFAQCHTAIPPQQHFEECVQEVITEQKDGNLLCLHIQKYVALCQAVAITVREWRTETFCSIECPSNSHYELCADTCSSTCASLSVSTKCPRCQEGCQCDDGYVFDGNLCISLENCGCMVDGRYYKSGESVMQKDCTKICSCKNGVLACKNTECTEAEICQVKKGAMDCYNTDPCAEKNCREKEDCILKDNNAVCVAQSSVYCWAMGDPHYQTFDGSLFAFQGTCSYTLVRTTGKDKTLPVFSIVSKNEMRGNPDGSFVKSISIKVKGHEIFIPYMESGTLMIDGIISNIPVSLESGSIKITQSGIRGNLETDFGLVIVFDWISMFMVTVTSSYYDNLAGLCGTYNANQGDDFTTPGGTVAANTTEWARSWSVADGDPFCWHYCQGQCPTCSVEDRALYENDNYCGLIVSKEGPFHQCHDTVEPEEFASNCLYDVCMNKGRRKVYCEAVASYVGACLEAGGTVSPKWREISNCPMPCPDNSHYELCSSPCPATCSAPMAPKMCSLPCTEGCQCNKGFVLSGKKCVHIERDCGCVHEDHYYKPDESFWADNKCQSKCTCDRVTQTVQCKRSKCKKDEHCRVVEGVQNCYPVTYKTCTAQGDPHFRSFDGKRFDFQGNCLYMLAGVCSKDGELDSFNITLENNNRGSRRVSFAKVVTVTMFSSAFTISRNYPGKILVDGIVTSLPYYLNNSAVRIYRSGRLAVLETYFGLRISYDWTSSVRVTVPSTYRNAMCGLCGNYNDNPDDDFLLPGGQKTKNPMEFGDSYLAGDVPGCSHVCKDCAPPTLAPGEKPPPYISDCNVITDKKGPLRDCVGKVDSAQYHENCVYDIMLNQGLQRAACDIIAAYVEECQESGGKIEAWRKKDFCAFPCPVNSVYNITAPGCPATCYSMTSPAGCNTGYREGCQCNPGFLLSDDQCVPFEDCGCNHEARYYKSGAVFYPGNSCRHRCTCSLGLVSCTEVTCGPQESCAMEEGVRGCYPKSHGTCVISGNSRYLTFDRWSYDFWGPCGYTLVGVSEGTKTEGLELFCVTADMEASQETVLLESINVNVFGLSLILERNSPWEIQVSGLDTNLPVSLVDGKLKVSQEGRGIVLQTSFGLRVTYDLESTISITVPSIYTGKVSGLCGNYNGRPDDDFMLPSKVQTGDASAFGVAWRTEGGESMCNSACPEGGCAKPSDKDRGKLGHPQKCGLITDTNGPLAVCHSTLPPAGFLQNCIYNSFIAGGKAEAVCLGIEAYVSACQAAGVTLKAWRRADFCSLACPIHSHYALCADTCHSNCMGLTNPDICSKACSEGCECDEGFVADGNTCVPIQSCGCNVEGTYLRRGEMVYLDQCSRKCTCSSHHNPMCEETTCPSATQCGISNGMLECLPAKSTCVLSKGSLVTSFDGKKFKLKGKGHFEVFRSKGWQHGMERFRVLANLHFCKKRGQSLEGVLAIFGDTKIIVSPGSKVWVNGSPVSLPWKPGNKKLSVTEVGGAVTVLSGKVAVTLSTDGDLTVAVPSTLLGHVKGLCGSYHTEAQRTKWTLLSITKYMKSQLPKFFKQKWFN</sequence>
<dbReference type="InterPro" id="IPR001846">
    <property type="entry name" value="VWF_type-D"/>
</dbReference>